<dbReference type="Proteomes" id="UP000004079">
    <property type="component" value="Unassembled WGS sequence"/>
</dbReference>
<proteinExistence type="predicted"/>
<name>D1QMM4_9BACT</name>
<evidence type="ECO:0000313" key="1">
    <source>
        <dbReference type="EMBL" id="EFB33545.1"/>
    </source>
</evidence>
<dbReference type="HOGENOM" id="CLU_2718993_0_0_10"/>
<sequence>MSVKSSYGFDVSIFISLPCNSIHHTLHFDADYTAICIKSRDEMMHFIKHFHIKSAIYLPEFISLFNSFFITT</sequence>
<protein>
    <submittedName>
        <fullName evidence="1">Uncharacterized protein</fullName>
    </submittedName>
</protein>
<comment type="caution">
    <text evidence="1">The sequence shown here is derived from an EMBL/GenBank/DDBJ whole genome shotgun (WGS) entry which is preliminary data.</text>
</comment>
<gene>
    <name evidence="1" type="ORF">HMPREF0971_00308</name>
</gene>
<accession>D1QMM4</accession>
<organism evidence="1 2">
    <name type="scientific">Segatella oris F0302</name>
    <dbReference type="NCBI Taxonomy" id="649760"/>
    <lineage>
        <taxon>Bacteria</taxon>
        <taxon>Pseudomonadati</taxon>
        <taxon>Bacteroidota</taxon>
        <taxon>Bacteroidia</taxon>
        <taxon>Bacteroidales</taxon>
        <taxon>Prevotellaceae</taxon>
        <taxon>Segatella</taxon>
    </lineage>
</organism>
<evidence type="ECO:0000313" key="2">
    <source>
        <dbReference type="Proteomes" id="UP000004079"/>
    </source>
</evidence>
<dbReference type="AlphaFoldDB" id="D1QMM4"/>
<dbReference type="EMBL" id="ACUZ02000003">
    <property type="protein sequence ID" value="EFB33545.1"/>
    <property type="molecule type" value="Genomic_DNA"/>
</dbReference>
<reference evidence="1 2" key="1">
    <citation type="submission" date="2009-11" db="EMBL/GenBank/DDBJ databases">
        <authorList>
            <person name="Weinstock G."/>
            <person name="Sodergren E."/>
            <person name="Clifton S."/>
            <person name="Fulton L."/>
            <person name="Fulton B."/>
            <person name="Courtney L."/>
            <person name="Fronick C."/>
            <person name="Harrison M."/>
            <person name="Strong C."/>
            <person name="Farmer C."/>
            <person name="Delahaunty K."/>
            <person name="Markovic C."/>
            <person name="Hall O."/>
            <person name="Minx P."/>
            <person name="Tomlinson C."/>
            <person name="Mitreva M."/>
            <person name="Nelson J."/>
            <person name="Hou S."/>
            <person name="Wollam A."/>
            <person name="Pepin K.H."/>
            <person name="Johnson M."/>
            <person name="Bhonagiri V."/>
            <person name="Nash W.E."/>
            <person name="Warren W."/>
            <person name="Chinwalla A."/>
            <person name="Mardis E.R."/>
            <person name="Wilson R.K."/>
        </authorList>
    </citation>
    <scope>NUCLEOTIDE SEQUENCE [LARGE SCALE GENOMIC DNA]</scope>
    <source>
        <strain evidence="1 2">F0302</strain>
    </source>
</reference>